<dbReference type="SUPFAM" id="SSF53822">
    <property type="entry name" value="Periplasmic binding protein-like I"/>
    <property type="match status" value="1"/>
</dbReference>
<gene>
    <name evidence="5" type="ORF">GCM10023213_32010</name>
</gene>
<dbReference type="Gene3D" id="1.10.10.10">
    <property type="entry name" value="Winged helix-like DNA-binding domain superfamily/Winged helix DNA-binding domain"/>
    <property type="match status" value="1"/>
</dbReference>
<dbReference type="InterPro" id="IPR036388">
    <property type="entry name" value="WH-like_DNA-bd_sf"/>
</dbReference>
<evidence type="ECO:0000313" key="6">
    <source>
        <dbReference type="Proteomes" id="UP001499852"/>
    </source>
</evidence>
<feature type="domain" description="HTH gntR-type" evidence="4">
    <location>
        <begin position="29"/>
        <end position="86"/>
    </location>
</feature>
<keyword evidence="6" id="KW-1185">Reference proteome</keyword>
<keyword evidence="1" id="KW-0805">Transcription regulation</keyword>
<dbReference type="Pfam" id="PF13377">
    <property type="entry name" value="Peripla_BP_3"/>
    <property type="match status" value="1"/>
</dbReference>
<dbReference type="PANTHER" id="PTHR30146:SF109">
    <property type="entry name" value="HTH-TYPE TRANSCRIPTIONAL REGULATOR GALS"/>
    <property type="match status" value="1"/>
</dbReference>
<sequence length="371" mass="40738">MQASGTHWLHLLTAMTPSIPQRSSLVAETLRVLREAITSGRWKDELPGERRLCEEWHISRPTLRAALTALAAEGRVIIAQGKPTRVCAQPSPAATVAGQPQPLTVCLLSPEPLHAMPPFVLLWVDELRSQLASEGHLLQVHVGRAWSGGKNPARALQSLTATVPAAAWVLYRSTEAMQQWFEQRQIPCVVVGSVFKGLSLPSVDRDHRAVCRHAVGLMAARGHQRLALLIQEPQYAGDRESEAGFEEGLQAAAARGVTGHIQRHDGSREGLLKALDRLVSARQRPHALLIARTSSALTVCTALLQRGLRIPQDVALICRDDDVFLDETLPQIARYSITAGTFAKRIFRLVRQPGARGDTKVMPEFVKRESL</sequence>
<dbReference type="InterPro" id="IPR036390">
    <property type="entry name" value="WH_DNA-bd_sf"/>
</dbReference>
<proteinExistence type="predicted"/>
<dbReference type="Gene3D" id="3.40.50.2300">
    <property type="match status" value="2"/>
</dbReference>
<evidence type="ECO:0000313" key="5">
    <source>
        <dbReference type="EMBL" id="GAA5143661.1"/>
    </source>
</evidence>
<evidence type="ECO:0000256" key="2">
    <source>
        <dbReference type="ARBA" id="ARBA00023125"/>
    </source>
</evidence>
<dbReference type="Proteomes" id="UP001499852">
    <property type="component" value="Unassembled WGS sequence"/>
</dbReference>
<evidence type="ECO:0000256" key="1">
    <source>
        <dbReference type="ARBA" id="ARBA00023015"/>
    </source>
</evidence>
<dbReference type="InterPro" id="IPR046335">
    <property type="entry name" value="LacI/GalR-like_sensor"/>
</dbReference>
<accession>A0ABP9PHD8</accession>
<name>A0ABP9PHD8_9BACT</name>
<keyword evidence="2 5" id="KW-0238">DNA-binding</keyword>
<evidence type="ECO:0000256" key="3">
    <source>
        <dbReference type="ARBA" id="ARBA00023163"/>
    </source>
</evidence>
<dbReference type="Pfam" id="PF00392">
    <property type="entry name" value="GntR"/>
    <property type="match status" value="1"/>
</dbReference>
<organism evidence="5 6">
    <name type="scientific">Prosthecobacter algae</name>
    <dbReference type="NCBI Taxonomy" id="1144682"/>
    <lineage>
        <taxon>Bacteria</taxon>
        <taxon>Pseudomonadati</taxon>
        <taxon>Verrucomicrobiota</taxon>
        <taxon>Verrucomicrobiia</taxon>
        <taxon>Verrucomicrobiales</taxon>
        <taxon>Verrucomicrobiaceae</taxon>
        <taxon>Prosthecobacter</taxon>
    </lineage>
</organism>
<dbReference type="SMART" id="SM00345">
    <property type="entry name" value="HTH_GNTR"/>
    <property type="match status" value="1"/>
</dbReference>
<comment type="caution">
    <text evidence="5">The sequence shown here is derived from an EMBL/GenBank/DDBJ whole genome shotgun (WGS) entry which is preliminary data.</text>
</comment>
<dbReference type="PANTHER" id="PTHR30146">
    <property type="entry name" value="LACI-RELATED TRANSCRIPTIONAL REPRESSOR"/>
    <property type="match status" value="1"/>
</dbReference>
<keyword evidence="3" id="KW-0804">Transcription</keyword>
<dbReference type="SUPFAM" id="SSF46785">
    <property type="entry name" value="Winged helix' DNA-binding domain"/>
    <property type="match status" value="1"/>
</dbReference>
<dbReference type="GO" id="GO:0003677">
    <property type="term" value="F:DNA binding"/>
    <property type="evidence" value="ECO:0007669"/>
    <property type="project" value="UniProtKB-KW"/>
</dbReference>
<dbReference type="InterPro" id="IPR000524">
    <property type="entry name" value="Tscrpt_reg_HTH_GntR"/>
</dbReference>
<dbReference type="EMBL" id="BAABIA010000006">
    <property type="protein sequence ID" value="GAA5143661.1"/>
    <property type="molecule type" value="Genomic_DNA"/>
</dbReference>
<dbReference type="InterPro" id="IPR028082">
    <property type="entry name" value="Peripla_BP_I"/>
</dbReference>
<dbReference type="PRINTS" id="PR00035">
    <property type="entry name" value="HTHGNTR"/>
</dbReference>
<dbReference type="CDD" id="cd06267">
    <property type="entry name" value="PBP1_LacI_sugar_binding-like"/>
    <property type="match status" value="1"/>
</dbReference>
<reference evidence="6" key="1">
    <citation type="journal article" date="2019" name="Int. J. Syst. Evol. Microbiol.">
        <title>The Global Catalogue of Microorganisms (GCM) 10K type strain sequencing project: providing services to taxonomists for standard genome sequencing and annotation.</title>
        <authorList>
            <consortium name="The Broad Institute Genomics Platform"/>
            <consortium name="The Broad Institute Genome Sequencing Center for Infectious Disease"/>
            <person name="Wu L."/>
            <person name="Ma J."/>
        </authorList>
    </citation>
    <scope>NUCLEOTIDE SEQUENCE [LARGE SCALE GENOMIC DNA]</scope>
    <source>
        <strain evidence="6">JCM 18053</strain>
    </source>
</reference>
<protein>
    <submittedName>
        <fullName evidence="5">LacI family DNA-binding transcriptional regulator</fullName>
    </submittedName>
</protein>
<evidence type="ECO:0000259" key="4">
    <source>
        <dbReference type="SMART" id="SM00345"/>
    </source>
</evidence>